<keyword evidence="3" id="KW-0862">Zinc</keyword>
<feature type="region of interest" description="Disordered" evidence="4">
    <location>
        <begin position="426"/>
        <end position="450"/>
    </location>
</feature>
<dbReference type="Pfam" id="PF01979">
    <property type="entry name" value="Amidohydro_1"/>
    <property type="match status" value="1"/>
</dbReference>
<dbReference type="InterPro" id="IPR032466">
    <property type="entry name" value="Metal_Hydrolase"/>
</dbReference>
<dbReference type="GO" id="GO:0019239">
    <property type="term" value="F:deaminase activity"/>
    <property type="evidence" value="ECO:0007669"/>
    <property type="project" value="UniProtKB-ARBA"/>
</dbReference>
<feature type="domain" description="Amidohydrolase-related" evidence="5">
    <location>
        <begin position="60"/>
        <end position="407"/>
    </location>
</feature>
<dbReference type="Gene3D" id="3.20.20.140">
    <property type="entry name" value="Metal-dependent hydrolases"/>
    <property type="match status" value="1"/>
</dbReference>
<reference evidence="6" key="2">
    <citation type="journal article" date="2014" name="ISME J.">
        <title>Microbial stratification in low pH oxic and suboxic macroscopic growths along an acid mine drainage.</title>
        <authorList>
            <person name="Mendez-Garcia C."/>
            <person name="Mesa V."/>
            <person name="Sprenger R.R."/>
            <person name="Richter M."/>
            <person name="Diez M.S."/>
            <person name="Solano J."/>
            <person name="Bargiela R."/>
            <person name="Golyshina O.V."/>
            <person name="Manteca A."/>
            <person name="Ramos J.L."/>
            <person name="Gallego J.R."/>
            <person name="Llorente I."/>
            <person name="Martins Dos Santos V.A."/>
            <person name="Jensen O.N."/>
            <person name="Pelaez A.I."/>
            <person name="Sanchez J."/>
            <person name="Ferrer M."/>
        </authorList>
    </citation>
    <scope>NUCLEOTIDE SEQUENCE</scope>
</reference>
<sequence>MSDGAKAGPVVLTGALLVTQDARRRVVRGDLRIEGGRFTHVGPDAPRTGAEVVDATVFAAVPGFVNTHGHVAMSLLRGIADERDLSGFLKTLFAVDARRVEKDVEVGAAAGIAEMLLGGTTSFLDLYYHEDAVARAVDRLGIRGFLGWAVLDPELTTQKGPPLDNARAFIGRWKDHPRVTPLAAPQGVYVCSKETWLGARALAEETRTLCHFHLAETRREVHAHEAKTGKRPVMWLDEIGFLGPGMIGAHGVWLTRREIEILGTRGVGVAHCPSSNLKLAVGGVCPVVELQGAGVRVGIGTDSVASNNSLSMLREMHVAGLLQKHHRWDPGALPAQTLLDMATIEGAHLLGRSQDLGSLEVGKRADFSLFRLDHPTLVPARPEAIVSHLAYSAEGGAIDSVYVDGECVVRGRTLTRASWEEIRRDAEREADPLWKARPPGASAPGTEPPR</sequence>
<dbReference type="InterPro" id="IPR011059">
    <property type="entry name" value="Metal-dep_hydrolase_composite"/>
</dbReference>
<keyword evidence="2 6" id="KW-0378">Hydrolase</keyword>
<reference evidence="6" key="1">
    <citation type="submission" date="2013-08" db="EMBL/GenBank/DDBJ databases">
        <authorList>
            <person name="Mendez C."/>
            <person name="Richter M."/>
            <person name="Ferrer M."/>
            <person name="Sanchez J."/>
        </authorList>
    </citation>
    <scope>NUCLEOTIDE SEQUENCE</scope>
</reference>
<proteinExistence type="predicted"/>
<accession>T1AVH5</accession>
<evidence type="ECO:0000313" key="6">
    <source>
        <dbReference type="EMBL" id="EQD60333.1"/>
    </source>
</evidence>
<comment type="caution">
    <text evidence="6">The sequence shown here is derived from an EMBL/GenBank/DDBJ whole genome shotgun (WGS) entry which is preliminary data.</text>
</comment>
<dbReference type="InterPro" id="IPR006680">
    <property type="entry name" value="Amidohydro-rel"/>
</dbReference>
<evidence type="ECO:0000256" key="1">
    <source>
        <dbReference type="ARBA" id="ARBA00022723"/>
    </source>
</evidence>
<dbReference type="AlphaFoldDB" id="T1AVH5"/>
<dbReference type="Gene3D" id="2.30.40.10">
    <property type="entry name" value="Urease, subunit C, domain 1"/>
    <property type="match status" value="1"/>
</dbReference>
<dbReference type="InterPro" id="IPR050287">
    <property type="entry name" value="MTA/SAH_deaminase"/>
</dbReference>
<dbReference type="SUPFAM" id="SSF51556">
    <property type="entry name" value="Metallo-dependent hydrolases"/>
    <property type="match status" value="1"/>
</dbReference>
<dbReference type="PANTHER" id="PTHR43794">
    <property type="entry name" value="AMINOHYDROLASE SSNA-RELATED"/>
    <property type="match status" value="1"/>
</dbReference>
<dbReference type="EMBL" id="AUZY01005009">
    <property type="protein sequence ID" value="EQD60333.1"/>
    <property type="molecule type" value="Genomic_DNA"/>
</dbReference>
<name>T1AVH5_9ZZZZ</name>
<dbReference type="GO" id="GO:0046872">
    <property type="term" value="F:metal ion binding"/>
    <property type="evidence" value="ECO:0007669"/>
    <property type="project" value="UniProtKB-KW"/>
</dbReference>
<dbReference type="CDD" id="cd01298">
    <property type="entry name" value="ATZ_TRZ_like"/>
    <property type="match status" value="1"/>
</dbReference>
<gene>
    <name evidence="6" type="ORF">B1B_07823</name>
</gene>
<organism evidence="6">
    <name type="scientific">mine drainage metagenome</name>
    <dbReference type="NCBI Taxonomy" id="410659"/>
    <lineage>
        <taxon>unclassified sequences</taxon>
        <taxon>metagenomes</taxon>
        <taxon>ecological metagenomes</taxon>
    </lineage>
</organism>
<dbReference type="SUPFAM" id="SSF51338">
    <property type="entry name" value="Composite domain of metallo-dependent hydrolases"/>
    <property type="match status" value="1"/>
</dbReference>
<evidence type="ECO:0000259" key="5">
    <source>
        <dbReference type="Pfam" id="PF01979"/>
    </source>
</evidence>
<keyword evidence="1" id="KW-0479">Metal-binding</keyword>
<evidence type="ECO:0000256" key="2">
    <source>
        <dbReference type="ARBA" id="ARBA00022801"/>
    </source>
</evidence>
<dbReference type="GO" id="GO:0016814">
    <property type="term" value="F:hydrolase activity, acting on carbon-nitrogen (but not peptide) bonds, in cyclic amidines"/>
    <property type="evidence" value="ECO:0007669"/>
    <property type="project" value="UniProtKB-ARBA"/>
</dbReference>
<dbReference type="PANTHER" id="PTHR43794:SF11">
    <property type="entry name" value="AMIDOHYDROLASE-RELATED DOMAIN-CONTAINING PROTEIN"/>
    <property type="match status" value="1"/>
</dbReference>
<evidence type="ECO:0000256" key="3">
    <source>
        <dbReference type="ARBA" id="ARBA00022833"/>
    </source>
</evidence>
<evidence type="ECO:0000256" key="4">
    <source>
        <dbReference type="SAM" id="MobiDB-lite"/>
    </source>
</evidence>
<dbReference type="FunFam" id="3.20.20.140:FF:000014">
    <property type="entry name" value="5-methylthioadenosine/S-adenosylhomocysteine deaminase"/>
    <property type="match status" value="1"/>
</dbReference>
<protein>
    <submittedName>
        <fullName evidence="6">Amidohydrolase family protein</fullName>
    </submittedName>
</protein>